<dbReference type="RefSeq" id="WP_172689335.1">
    <property type="nucleotide sequence ID" value="NZ_KX893538.1"/>
</dbReference>
<dbReference type="EMBL" id="KX893538">
    <property type="protein sequence ID" value="ARJ57945.1"/>
    <property type="molecule type" value="Genomic_DNA"/>
</dbReference>
<geneLocation type="plasmid" evidence="1">
    <name>pG20</name>
</geneLocation>
<keyword evidence="1" id="KW-0614">Plasmid</keyword>
<reference evidence="1" key="1">
    <citation type="submission" date="2016-09" db="EMBL/GenBank/DDBJ databases">
        <title>IS1411 activates the second repA gene of the plasmid pG20 in Pseudomonas fluorescens PC20.</title>
        <authorList>
            <person name="Naanuri E."/>
            <person name="Heinaru E."/>
            <person name="Joesaar M."/>
            <person name="Heinaru A."/>
        </authorList>
    </citation>
    <scope>NUCLEOTIDE SEQUENCE</scope>
    <source>
        <strain evidence="1">PC20</strain>
        <plasmid evidence="1">pG20</plasmid>
    </source>
</reference>
<organism evidence="1">
    <name type="scientific">Pseudomonas fluorescens</name>
    <dbReference type="NCBI Taxonomy" id="294"/>
    <lineage>
        <taxon>Bacteria</taxon>
        <taxon>Pseudomonadati</taxon>
        <taxon>Pseudomonadota</taxon>
        <taxon>Gammaproteobacteria</taxon>
        <taxon>Pseudomonadales</taxon>
        <taxon>Pseudomonadaceae</taxon>
        <taxon>Pseudomonas</taxon>
    </lineage>
</organism>
<evidence type="ECO:0000313" key="1">
    <source>
        <dbReference type="EMBL" id="ARJ57945.1"/>
    </source>
</evidence>
<sequence length="241" mass="26564">MSSVDNQTDMVVPDASLGRNFERPALPGMTLSTKAQVWGDKEPGSMEPGKKLLSIELHAEVIRESKHRCYLCGFPSKSLEIHNLNHNHQDVRKENLRAVDALCHGWQHLGELGEGNAFIGYLPGLVAQDVNNLQRCILVALETGDDETKADAKKLLNWLASHRQYTEAAWGTFEPSVFASALVKMEGVGADVHGVVFRDLAVIFNPGTYSASAQKWAHDAYKSSPTASWPNLYHEIMNAPS</sequence>
<accession>A0A1W6C0M1</accession>
<name>A0A1W6C0M1_PSEFL</name>
<proteinExistence type="predicted"/>
<protein>
    <submittedName>
        <fullName evidence="1">Putative conjugal transfer protein TraT</fullName>
    </submittedName>
</protein>
<dbReference type="AlphaFoldDB" id="A0A1W6C0M1"/>